<dbReference type="AlphaFoldDB" id="A0A9D0ZN50"/>
<dbReference type="EMBL" id="DVFZ01000094">
    <property type="protein sequence ID" value="HIQ83282.1"/>
    <property type="molecule type" value="Genomic_DNA"/>
</dbReference>
<accession>A0A9D0ZN50</accession>
<sequence length="176" mass="19813">MEQVIRKWRMEDKYALAALLNNPRILANLRDGIPYPYTVRDAEEFIAAMLHADQTQTFAFAIVENDVVIGSAGIFRCGNIHFRAAELGYYLGETHWGRGFATRAVRQACAWVFAHTDILRIFAEPFAHNAASCRVLEKAGFQLEGILRANAVKNGKVLDMKMYAILKDPEEASHVL</sequence>
<proteinExistence type="predicted"/>
<organism evidence="2 3">
    <name type="scientific">Candidatus Pullichristensenella stercorigallinarum</name>
    <dbReference type="NCBI Taxonomy" id="2840909"/>
    <lineage>
        <taxon>Bacteria</taxon>
        <taxon>Bacillati</taxon>
        <taxon>Bacillota</taxon>
        <taxon>Clostridia</taxon>
        <taxon>Candidatus Pullichristensenella</taxon>
    </lineage>
</organism>
<protein>
    <submittedName>
        <fullName evidence="2">GNAT family N-acetyltransferase</fullName>
    </submittedName>
</protein>
<dbReference type="GO" id="GO:0016747">
    <property type="term" value="F:acyltransferase activity, transferring groups other than amino-acyl groups"/>
    <property type="evidence" value="ECO:0007669"/>
    <property type="project" value="InterPro"/>
</dbReference>
<dbReference type="Gene3D" id="3.40.630.30">
    <property type="match status" value="1"/>
</dbReference>
<dbReference type="PROSITE" id="PS51186">
    <property type="entry name" value="GNAT"/>
    <property type="match status" value="1"/>
</dbReference>
<dbReference type="PANTHER" id="PTHR43328">
    <property type="entry name" value="ACETYLTRANSFERASE-RELATED"/>
    <property type="match status" value="1"/>
</dbReference>
<dbReference type="InterPro" id="IPR016181">
    <property type="entry name" value="Acyl_CoA_acyltransferase"/>
</dbReference>
<reference evidence="2" key="2">
    <citation type="journal article" date="2021" name="PeerJ">
        <title>Extensive microbial diversity within the chicken gut microbiome revealed by metagenomics and culture.</title>
        <authorList>
            <person name="Gilroy R."/>
            <person name="Ravi A."/>
            <person name="Getino M."/>
            <person name="Pursley I."/>
            <person name="Horton D.L."/>
            <person name="Alikhan N.F."/>
            <person name="Baker D."/>
            <person name="Gharbi K."/>
            <person name="Hall N."/>
            <person name="Watson M."/>
            <person name="Adriaenssens E.M."/>
            <person name="Foster-Nyarko E."/>
            <person name="Jarju S."/>
            <person name="Secka A."/>
            <person name="Antonio M."/>
            <person name="Oren A."/>
            <person name="Chaudhuri R.R."/>
            <person name="La Ragione R."/>
            <person name="Hildebrand F."/>
            <person name="Pallen M.J."/>
        </authorList>
    </citation>
    <scope>NUCLEOTIDE SEQUENCE</scope>
    <source>
        <strain evidence="2">ChiSjej6B24-2974</strain>
    </source>
</reference>
<name>A0A9D0ZN50_9FIRM</name>
<dbReference type="PANTHER" id="PTHR43328:SF1">
    <property type="entry name" value="N-ACETYLTRANSFERASE DOMAIN-CONTAINING PROTEIN"/>
    <property type="match status" value="1"/>
</dbReference>
<evidence type="ECO:0000259" key="1">
    <source>
        <dbReference type="PROSITE" id="PS51186"/>
    </source>
</evidence>
<evidence type="ECO:0000313" key="3">
    <source>
        <dbReference type="Proteomes" id="UP000824260"/>
    </source>
</evidence>
<gene>
    <name evidence="2" type="ORF">IAA52_09300</name>
</gene>
<reference evidence="2" key="1">
    <citation type="submission" date="2020-10" db="EMBL/GenBank/DDBJ databases">
        <authorList>
            <person name="Gilroy R."/>
        </authorList>
    </citation>
    <scope>NUCLEOTIDE SEQUENCE</scope>
    <source>
        <strain evidence="2">ChiSjej6B24-2974</strain>
    </source>
</reference>
<dbReference type="InterPro" id="IPR000182">
    <property type="entry name" value="GNAT_dom"/>
</dbReference>
<feature type="domain" description="N-acetyltransferase" evidence="1">
    <location>
        <begin position="3"/>
        <end position="165"/>
    </location>
</feature>
<dbReference type="Pfam" id="PF13302">
    <property type="entry name" value="Acetyltransf_3"/>
    <property type="match status" value="1"/>
</dbReference>
<dbReference type="Proteomes" id="UP000824260">
    <property type="component" value="Unassembled WGS sequence"/>
</dbReference>
<comment type="caution">
    <text evidence="2">The sequence shown here is derived from an EMBL/GenBank/DDBJ whole genome shotgun (WGS) entry which is preliminary data.</text>
</comment>
<evidence type="ECO:0000313" key="2">
    <source>
        <dbReference type="EMBL" id="HIQ83282.1"/>
    </source>
</evidence>
<dbReference type="SUPFAM" id="SSF55729">
    <property type="entry name" value="Acyl-CoA N-acyltransferases (Nat)"/>
    <property type="match status" value="1"/>
</dbReference>